<accession>A0A3B3TZ22</accession>
<keyword evidence="4" id="KW-1185">Reference proteome</keyword>
<protein>
    <submittedName>
        <fullName evidence="3">Uncharacterized protein</fullName>
    </submittedName>
</protein>
<evidence type="ECO:0000313" key="4">
    <source>
        <dbReference type="Proteomes" id="UP000261500"/>
    </source>
</evidence>
<organism evidence="3 4">
    <name type="scientific">Poecilia latipinna</name>
    <name type="common">sailfin molly</name>
    <dbReference type="NCBI Taxonomy" id="48699"/>
    <lineage>
        <taxon>Eukaryota</taxon>
        <taxon>Metazoa</taxon>
        <taxon>Chordata</taxon>
        <taxon>Craniata</taxon>
        <taxon>Vertebrata</taxon>
        <taxon>Euteleostomi</taxon>
        <taxon>Actinopterygii</taxon>
        <taxon>Neopterygii</taxon>
        <taxon>Teleostei</taxon>
        <taxon>Neoteleostei</taxon>
        <taxon>Acanthomorphata</taxon>
        <taxon>Ovalentaria</taxon>
        <taxon>Atherinomorphae</taxon>
        <taxon>Cyprinodontiformes</taxon>
        <taxon>Poeciliidae</taxon>
        <taxon>Poeciliinae</taxon>
        <taxon>Poecilia</taxon>
    </lineage>
</organism>
<evidence type="ECO:0000256" key="2">
    <source>
        <dbReference type="SAM" id="Phobius"/>
    </source>
</evidence>
<keyword evidence="2" id="KW-1133">Transmembrane helix</keyword>
<name>A0A3B3TZ22_9TELE</name>
<dbReference type="GeneTree" id="ENSGT00940000161679"/>
<dbReference type="PANTHER" id="PTHR11819:SF150">
    <property type="entry name" value="SODIUM_MYO-INOSITOL COTRANSPORTER"/>
    <property type="match status" value="1"/>
</dbReference>
<dbReference type="STRING" id="48699.ENSPLAP00000005596"/>
<dbReference type="GO" id="GO:0005412">
    <property type="term" value="F:D-glucose:sodium symporter activity"/>
    <property type="evidence" value="ECO:0007669"/>
    <property type="project" value="TreeGrafter"/>
</dbReference>
<dbReference type="GO" id="GO:0005886">
    <property type="term" value="C:plasma membrane"/>
    <property type="evidence" value="ECO:0007669"/>
    <property type="project" value="TreeGrafter"/>
</dbReference>
<reference evidence="3" key="1">
    <citation type="submission" date="2025-08" db="UniProtKB">
        <authorList>
            <consortium name="Ensembl"/>
        </authorList>
    </citation>
    <scope>IDENTIFICATION</scope>
</reference>
<dbReference type="Proteomes" id="UP000261500">
    <property type="component" value="Unplaced"/>
</dbReference>
<dbReference type="PANTHER" id="PTHR11819">
    <property type="entry name" value="SOLUTE CARRIER FAMILY 5"/>
    <property type="match status" value="1"/>
</dbReference>
<evidence type="ECO:0000256" key="1">
    <source>
        <dbReference type="RuleBase" id="RU362091"/>
    </source>
</evidence>
<sequence>MRVSIEIRGNRISQILFQSSAVSALDLRGHMSSTMAPQYHHIIVLIFFLLVLGIGFLAMQQANRGTVRGYFKAASLLVSTRGSEHFIGLVGFSVAAWEFNTTVASVAVYIQCWSLHSDRVPVQTIGRTVPEGVFSALSLILYIYTMLSVNLYSGAPFIQESLGWNLYLSIIPPHHNDSCAESRRRTGTYLIYGSRGKVKK</sequence>
<feature type="transmembrane region" description="Helical" evidence="2">
    <location>
        <begin position="133"/>
        <end position="152"/>
    </location>
</feature>
<comment type="similarity">
    <text evidence="1">Belongs to the sodium:solute symporter (SSF) (TC 2.A.21) family.</text>
</comment>
<dbReference type="AlphaFoldDB" id="A0A3B3TZ22"/>
<keyword evidence="2" id="KW-0472">Membrane</keyword>
<dbReference type="InterPro" id="IPR001734">
    <property type="entry name" value="Na/solute_symporter"/>
</dbReference>
<feature type="transmembrane region" description="Helical" evidence="2">
    <location>
        <begin position="39"/>
        <end position="59"/>
    </location>
</feature>
<dbReference type="GO" id="GO:0006020">
    <property type="term" value="P:inositol metabolic process"/>
    <property type="evidence" value="ECO:0007669"/>
    <property type="project" value="TreeGrafter"/>
</dbReference>
<proteinExistence type="inferred from homology"/>
<dbReference type="Ensembl" id="ENSPLAT00000007662.1">
    <property type="protein sequence ID" value="ENSPLAP00000005596.1"/>
    <property type="gene ID" value="ENSPLAG00000007554.1"/>
</dbReference>
<reference evidence="3" key="2">
    <citation type="submission" date="2025-09" db="UniProtKB">
        <authorList>
            <consortium name="Ensembl"/>
        </authorList>
    </citation>
    <scope>IDENTIFICATION</scope>
</reference>
<dbReference type="GO" id="GO:0015798">
    <property type="term" value="P:myo-inositol transport"/>
    <property type="evidence" value="ECO:0007669"/>
    <property type="project" value="TreeGrafter"/>
</dbReference>
<keyword evidence="2" id="KW-0812">Transmembrane</keyword>
<dbReference type="Pfam" id="PF00474">
    <property type="entry name" value="SSF"/>
    <property type="match status" value="1"/>
</dbReference>
<evidence type="ECO:0000313" key="3">
    <source>
        <dbReference type="Ensembl" id="ENSPLAP00000005596.1"/>
    </source>
</evidence>